<keyword evidence="7" id="KW-0539">Nucleus</keyword>
<organism evidence="12 13">
    <name type="scientific">Mycteria americana</name>
    <name type="common">Wood stork</name>
    <dbReference type="NCBI Taxonomy" id="33587"/>
    <lineage>
        <taxon>Eukaryota</taxon>
        <taxon>Metazoa</taxon>
        <taxon>Chordata</taxon>
        <taxon>Craniata</taxon>
        <taxon>Vertebrata</taxon>
        <taxon>Euteleostomi</taxon>
        <taxon>Archelosauria</taxon>
        <taxon>Archosauria</taxon>
        <taxon>Dinosauria</taxon>
        <taxon>Saurischia</taxon>
        <taxon>Theropoda</taxon>
        <taxon>Coelurosauria</taxon>
        <taxon>Aves</taxon>
        <taxon>Neognathae</taxon>
        <taxon>Neoaves</taxon>
        <taxon>Aequornithes</taxon>
        <taxon>Ciconiiformes</taxon>
        <taxon>Ciconiidae</taxon>
        <taxon>Mycteria</taxon>
    </lineage>
</organism>
<keyword evidence="6" id="KW-0804">Transcription</keyword>
<proteinExistence type="inferred from homology"/>
<dbReference type="InterPro" id="IPR003173">
    <property type="entry name" value="PC4_C"/>
</dbReference>
<sequence length="275" mass="30214">MSSKSEKRLKTEAKPSKVTEKPLGQGSEDEGMFQIGKMRYVRVSCFKGKVLVDVREFYADKEGSMRPGRKGTTVFARRQPGVATASLPQPLPVQLWPSLSPSVVSDDVMWWHNLGGPSQQHYLSSWGDYNMLSWFNPSLQLSPTQPLAHSPLHYVLSMTSYGVGYPFGQLGSDVPAVSPPSSLCPPSLLAGVVPPSNTRQLYSKSLETPCNGPWVQARLQKAEGLCESMSVKSLGANSRLLHLLALNKCFGSSTHRWGQQPGLEKEGLRFSAKHK</sequence>
<keyword evidence="5" id="KW-0238">DNA-binding</keyword>
<dbReference type="PANTHER" id="PTHR13215">
    <property type="entry name" value="RNA POLYMERASE II TRANSCRIPTIONAL COACTIVATOR"/>
    <property type="match status" value="1"/>
</dbReference>
<evidence type="ECO:0000256" key="5">
    <source>
        <dbReference type="ARBA" id="ARBA00023125"/>
    </source>
</evidence>
<accession>A0AAN7NAV6</accession>
<evidence type="ECO:0000256" key="1">
    <source>
        <dbReference type="ARBA" id="ARBA00004123"/>
    </source>
</evidence>
<evidence type="ECO:0000256" key="8">
    <source>
        <dbReference type="ARBA" id="ARBA00024848"/>
    </source>
</evidence>
<feature type="region of interest" description="Disordered" evidence="10">
    <location>
        <begin position="1"/>
        <end position="29"/>
    </location>
</feature>
<dbReference type="SUPFAM" id="SSF54447">
    <property type="entry name" value="ssDNA-binding transcriptional regulator domain"/>
    <property type="match status" value="1"/>
</dbReference>
<dbReference type="GO" id="GO:0003677">
    <property type="term" value="F:DNA binding"/>
    <property type="evidence" value="ECO:0007669"/>
    <property type="project" value="UniProtKB-KW"/>
</dbReference>
<protein>
    <recommendedName>
        <fullName evidence="3">Activated RNA polymerase II transcriptional coactivator p15</fullName>
    </recommendedName>
    <alternativeName>
        <fullName evidence="9">SUB1 homolog</fullName>
    </alternativeName>
</protein>
<dbReference type="AlphaFoldDB" id="A0AAN7NAV6"/>
<reference evidence="12 13" key="1">
    <citation type="journal article" date="2023" name="J. Hered.">
        <title>Chromosome-level genome of the wood stork (Mycteria americana) provides insight into avian chromosome evolution.</title>
        <authorList>
            <person name="Flamio R. Jr."/>
            <person name="Ramstad K.M."/>
        </authorList>
    </citation>
    <scope>NUCLEOTIDE SEQUENCE [LARGE SCALE GENOMIC DNA]</scope>
    <source>
        <strain evidence="12">JAX WOST 10</strain>
    </source>
</reference>
<evidence type="ECO:0000256" key="4">
    <source>
        <dbReference type="ARBA" id="ARBA00023015"/>
    </source>
</evidence>
<comment type="caution">
    <text evidence="12">The sequence shown here is derived from an EMBL/GenBank/DDBJ whole genome shotgun (WGS) entry which is preliminary data.</text>
</comment>
<gene>
    <name evidence="12" type="ORF">QYF61_016660</name>
</gene>
<comment type="function">
    <text evidence="8">General coactivator that functions cooperatively with TAFs and mediates functional interactions between upstream activators and the general transcriptional machinery. May be involved in stabilizing the multiprotein transcription complex. Binds single-stranded DNA. Also binds, in vitro, non-specifically to double-stranded DNA (ds DNA).</text>
</comment>
<dbReference type="GO" id="GO:0060261">
    <property type="term" value="P:positive regulation of transcription initiation by RNA polymerase II"/>
    <property type="evidence" value="ECO:0007669"/>
    <property type="project" value="InterPro"/>
</dbReference>
<evidence type="ECO:0000313" key="13">
    <source>
        <dbReference type="Proteomes" id="UP001333110"/>
    </source>
</evidence>
<dbReference type="EMBL" id="JAUNZN010000026">
    <property type="protein sequence ID" value="KAK4808011.1"/>
    <property type="molecule type" value="Genomic_DNA"/>
</dbReference>
<evidence type="ECO:0000256" key="6">
    <source>
        <dbReference type="ARBA" id="ARBA00023163"/>
    </source>
</evidence>
<name>A0AAN7NAV6_MYCAM</name>
<dbReference type="Gene3D" id="2.30.31.10">
    <property type="entry name" value="Transcriptional Coactivator Pc4, Chain A"/>
    <property type="match status" value="1"/>
</dbReference>
<dbReference type="Proteomes" id="UP001333110">
    <property type="component" value="Unassembled WGS sequence"/>
</dbReference>
<evidence type="ECO:0000256" key="10">
    <source>
        <dbReference type="SAM" id="MobiDB-lite"/>
    </source>
</evidence>
<keyword evidence="4" id="KW-0805">Transcription regulation</keyword>
<evidence type="ECO:0000256" key="2">
    <source>
        <dbReference type="ARBA" id="ARBA00009001"/>
    </source>
</evidence>
<comment type="subcellular location">
    <subcellularLocation>
        <location evidence="1">Nucleus</location>
    </subcellularLocation>
</comment>
<evidence type="ECO:0000313" key="12">
    <source>
        <dbReference type="EMBL" id="KAK4808011.1"/>
    </source>
</evidence>
<evidence type="ECO:0000256" key="9">
    <source>
        <dbReference type="ARBA" id="ARBA00031984"/>
    </source>
</evidence>
<comment type="similarity">
    <text evidence="2">Belongs to the transcriptional coactivator PC4 family.</text>
</comment>
<evidence type="ECO:0000259" key="11">
    <source>
        <dbReference type="Pfam" id="PF02229"/>
    </source>
</evidence>
<evidence type="ECO:0000256" key="3">
    <source>
        <dbReference type="ARBA" id="ARBA00013386"/>
    </source>
</evidence>
<feature type="domain" description="Transcriptional coactivator p15 (PC4) C-terminal" evidence="11">
    <location>
        <begin position="33"/>
        <end position="72"/>
    </location>
</feature>
<dbReference type="GO" id="GO:0003713">
    <property type="term" value="F:transcription coactivator activity"/>
    <property type="evidence" value="ECO:0007669"/>
    <property type="project" value="InterPro"/>
</dbReference>
<dbReference type="Pfam" id="PF02229">
    <property type="entry name" value="PC4"/>
    <property type="match status" value="1"/>
</dbReference>
<dbReference type="InterPro" id="IPR009044">
    <property type="entry name" value="ssDNA-bd_transcriptional_reg"/>
</dbReference>
<keyword evidence="13" id="KW-1185">Reference proteome</keyword>
<dbReference type="InterPro" id="IPR045125">
    <property type="entry name" value="Sub1/Tcp4-like"/>
</dbReference>
<dbReference type="GO" id="GO:0005634">
    <property type="term" value="C:nucleus"/>
    <property type="evidence" value="ECO:0007669"/>
    <property type="project" value="UniProtKB-SubCell"/>
</dbReference>
<evidence type="ECO:0000256" key="7">
    <source>
        <dbReference type="ARBA" id="ARBA00023242"/>
    </source>
</evidence>
<feature type="compositionally biased region" description="Basic and acidic residues" evidence="10">
    <location>
        <begin position="1"/>
        <end position="20"/>
    </location>
</feature>